<keyword evidence="3" id="KW-1003">Cell membrane</keyword>
<dbReference type="PANTHER" id="PTHR30509">
    <property type="entry name" value="P-HYDROXYBENZOIC ACID EFFLUX PUMP SUBUNIT-RELATED"/>
    <property type="match status" value="1"/>
</dbReference>
<feature type="transmembrane region" description="Helical" evidence="7">
    <location>
        <begin position="70"/>
        <end position="87"/>
    </location>
</feature>
<keyword evidence="2" id="KW-0813">Transport</keyword>
<sequence>MTNLLYSKRYSLINALKAVVASAIAYLVGHLLGEWLNVGQMYAWIVITVLVVMSSQPNLGGALEKAKMRFLGTLIGSICSIIVVLIFPEMSMVQLILGLGIIAIGVFTATNSSKYTYAGVLGAVTVAIILFSSDVSLATACYRTLEVLIGITIAIIVNRYFFPIHAYKRINQSFCDTVNCIASLNNRLFAGGDYDDVLVEIFSHFSKQIALQKEIMHEKPNIDLKLLKVTTRHLRQLYRYTSVIYDYIETYPEKREKFQQNPAFKALYDEINHTFKIMSISFKKNVFDQGEHQKIITKLEELLKTFSQSMSIQSELRHASVVMFSFKKLIDTMRMIEENHNLISEKRY</sequence>
<name>A0A8J3E9W6_9GAMM</name>
<feature type="transmembrane region" description="Helical" evidence="7">
    <location>
        <begin position="12"/>
        <end position="29"/>
    </location>
</feature>
<dbReference type="GO" id="GO:0005886">
    <property type="term" value="C:plasma membrane"/>
    <property type="evidence" value="ECO:0007669"/>
    <property type="project" value="UniProtKB-SubCell"/>
</dbReference>
<comment type="subcellular location">
    <subcellularLocation>
        <location evidence="1">Cell membrane</location>
        <topology evidence="1">Multi-pass membrane protein</topology>
    </subcellularLocation>
</comment>
<reference evidence="8" key="2">
    <citation type="submission" date="2020-09" db="EMBL/GenBank/DDBJ databases">
        <authorList>
            <person name="Sun Q."/>
            <person name="Zhou Y."/>
        </authorList>
    </citation>
    <scope>NUCLEOTIDE SEQUENCE</scope>
    <source>
        <strain evidence="8">CGMCC 1.15758</strain>
    </source>
</reference>
<dbReference type="AlphaFoldDB" id="A0A8J3E9W6"/>
<protein>
    <submittedName>
        <fullName evidence="8">FUSC family protein</fullName>
    </submittedName>
</protein>
<keyword evidence="6 7" id="KW-0472">Membrane</keyword>
<evidence type="ECO:0000256" key="2">
    <source>
        <dbReference type="ARBA" id="ARBA00022448"/>
    </source>
</evidence>
<evidence type="ECO:0000313" key="8">
    <source>
        <dbReference type="EMBL" id="GGG02533.1"/>
    </source>
</evidence>
<evidence type="ECO:0000256" key="5">
    <source>
        <dbReference type="ARBA" id="ARBA00022989"/>
    </source>
</evidence>
<evidence type="ECO:0000256" key="4">
    <source>
        <dbReference type="ARBA" id="ARBA00022692"/>
    </source>
</evidence>
<accession>A0A8J3E9W6</accession>
<feature type="transmembrane region" description="Helical" evidence="7">
    <location>
        <begin position="144"/>
        <end position="162"/>
    </location>
</feature>
<dbReference type="Pfam" id="PF04632">
    <property type="entry name" value="FUSC"/>
    <property type="match status" value="1"/>
</dbReference>
<evidence type="ECO:0000256" key="6">
    <source>
        <dbReference type="ARBA" id="ARBA00023136"/>
    </source>
</evidence>
<keyword evidence="4 7" id="KW-0812">Transmembrane</keyword>
<dbReference type="Proteomes" id="UP000636949">
    <property type="component" value="Unassembled WGS sequence"/>
</dbReference>
<keyword evidence="5 7" id="KW-1133">Transmembrane helix</keyword>
<reference evidence="8" key="1">
    <citation type="journal article" date="2014" name="Int. J. Syst. Evol. Microbiol.">
        <title>Complete genome sequence of Corynebacterium casei LMG S-19264T (=DSM 44701T), isolated from a smear-ripened cheese.</title>
        <authorList>
            <consortium name="US DOE Joint Genome Institute (JGI-PGF)"/>
            <person name="Walter F."/>
            <person name="Albersmeier A."/>
            <person name="Kalinowski J."/>
            <person name="Ruckert C."/>
        </authorList>
    </citation>
    <scope>NUCLEOTIDE SEQUENCE</scope>
    <source>
        <strain evidence="8">CGMCC 1.15758</strain>
    </source>
</reference>
<dbReference type="EMBL" id="BMJS01000025">
    <property type="protein sequence ID" value="GGG02533.1"/>
    <property type="molecule type" value="Genomic_DNA"/>
</dbReference>
<dbReference type="PANTHER" id="PTHR30509:SF9">
    <property type="entry name" value="MULTIDRUG RESISTANCE PROTEIN MDTO"/>
    <property type="match status" value="1"/>
</dbReference>
<feature type="transmembrane region" description="Helical" evidence="7">
    <location>
        <begin position="93"/>
        <end position="110"/>
    </location>
</feature>
<dbReference type="OrthoDB" id="5603771at2"/>
<keyword evidence="9" id="KW-1185">Reference proteome</keyword>
<dbReference type="GO" id="GO:0022857">
    <property type="term" value="F:transmembrane transporter activity"/>
    <property type="evidence" value="ECO:0007669"/>
    <property type="project" value="InterPro"/>
</dbReference>
<organism evidence="8 9">
    <name type="scientific">Cysteiniphilum litorale</name>
    <dbReference type="NCBI Taxonomy" id="2056700"/>
    <lineage>
        <taxon>Bacteria</taxon>
        <taxon>Pseudomonadati</taxon>
        <taxon>Pseudomonadota</taxon>
        <taxon>Gammaproteobacteria</taxon>
        <taxon>Thiotrichales</taxon>
        <taxon>Fastidiosibacteraceae</taxon>
        <taxon>Cysteiniphilum</taxon>
    </lineage>
</organism>
<feature type="transmembrane region" description="Helical" evidence="7">
    <location>
        <begin position="41"/>
        <end position="63"/>
    </location>
</feature>
<evidence type="ECO:0000256" key="3">
    <source>
        <dbReference type="ARBA" id="ARBA00022475"/>
    </source>
</evidence>
<evidence type="ECO:0000313" key="9">
    <source>
        <dbReference type="Proteomes" id="UP000636949"/>
    </source>
</evidence>
<comment type="caution">
    <text evidence="8">The sequence shown here is derived from an EMBL/GenBank/DDBJ whole genome shotgun (WGS) entry which is preliminary data.</text>
</comment>
<proteinExistence type="predicted"/>
<dbReference type="RefSeq" id="WP_117003331.1">
    <property type="nucleotide sequence ID" value="NZ_BMJS01000025.1"/>
</dbReference>
<evidence type="ECO:0000256" key="1">
    <source>
        <dbReference type="ARBA" id="ARBA00004651"/>
    </source>
</evidence>
<evidence type="ECO:0000256" key="7">
    <source>
        <dbReference type="SAM" id="Phobius"/>
    </source>
</evidence>
<gene>
    <name evidence="8" type="ORF">GCM10010995_19910</name>
</gene>
<dbReference type="InterPro" id="IPR006726">
    <property type="entry name" value="PHBA_efflux_AaeB/fusaric-R"/>
</dbReference>
<feature type="transmembrane region" description="Helical" evidence="7">
    <location>
        <begin position="117"/>
        <end position="138"/>
    </location>
</feature>